<dbReference type="EMBL" id="JAXOVC010000004">
    <property type="protein sequence ID" value="KAK4502310.1"/>
    <property type="molecule type" value="Genomic_DNA"/>
</dbReference>
<evidence type="ECO:0000313" key="5">
    <source>
        <dbReference type="EMBL" id="KAK4502310.1"/>
    </source>
</evidence>
<reference evidence="5 6" key="1">
    <citation type="journal article" date="2023" name="G3 (Bethesda)">
        <title>A chromosome-level genome assembly of Zasmidium syzygii isolated from banana leaves.</title>
        <authorList>
            <person name="van Westerhoven A.C."/>
            <person name="Mehrabi R."/>
            <person name="Talebi R."/>
            <person name="Steentjes M.B.F."/>
            <person name="Corcolon B."/>
            <person name="Chong P.A."/>
            <person name="Kema G.H.J."/>
            <person name="Seidl M.F."/>
        </authorList>
    </citation>
    <scope>NUCLEOTIDE SEQUENCE [LARGE SCALE GENOMIC DNA]</scope>
    <source>
        <strain evidence="5 6">P124</strain>
    </source>
</reference>
<evidence type="ECO:0000313" key="6">
    <source>
        <dbReference type="Proteomes" id="UP001305779"/>
    </source>
</evidence>
<dbReference type="Gene3D" id="1.10.630.10">
    <property type="entry name" value="Cytochrome P450"/>
    <property type="match status" value="1"/>
</dbReference>
<accession>A0ABR0ELD5</accession>
<protein>
    <recommendedName>
        <fullName evidence="7">Cytochrome P450</fullName>
    </recommendedName>
</protein>
<evidence type="ECO:0000256" key="2">
    <source>
        <dbReference type="ARBA" id="ARBA00022723"/>
    </source>
</evidence>
<dbReference type="SUPFAM" id="SSF48264">
    <property type="entry name" value="Cytochrome P450"/>
    <property type="match status" value="1"/>
</dbReference>
<dbReference type="InterPro" id="IPR036396">
    <property type="entry name" value="Cyt_P450_sf"/>
</dbReference>
<dbReference type="Pfam" id="PF00067">
    <property type="entry name" value="p450"/>
    <property type="match status" value="1"/>
</dbReference>
<dbReference type="Proteomes" id="UP001305779">
    <property type="component" value="Unassembled WGS sequence"/>
</dbReference>
<gene>
    <name evidence="5" type="ORF">PRZ48_005735</name>
</gene>
<name>A0ABR0ELD5_ZASCE</name>
<dbReference type="PANTHER" id="PTHR24305:SF235">
    <property type="entry name" value="CYTOCHROME P450 MONOOXYGENASE APDB-RELATED"/>
    <property type="match status" value="1"/>
</dbReference>
<dbReference type="InterPro" id="IPR002401">
    <property type="entry name" value="Cyt_P450_E_grp-I"/>
</dbReference>
<sequence length="497" mass="55855">MILSTIPIFLVSWLLFSIIYKVTTDRLKHFPAPRLAAWTDLWRVLDTYFGSHKLPSSIALHRKYGDIVRVGPKTLTFSNPKAIKDIYGTENKYPKSEAYYIFAPSANGKVTPSLFSSLDITWHDNLRRTVTPAFSLSSLVQYEPFVNDTIRELLTQLPNRQPDTLPLEKWMHWYAFDVIGAITYGHPFGALKTASDIDGILAKTHAFLAYGMVAGCMPLIDKLSFKNPVLLWLNQKGYFNSSPNPIVAWALKYQTTRPPKTENGPEPLLSKFFAAKTTHPDIVSDKEVLSMGLSTILAGSESTAVTLTAIFYYLLKHPSALAKLRREIATLDAEVPFKQAFALPYLDACIKETFRLHPAARFTAERVLPPQGATICGCHIPGGTVVGINAWALHRREDVFGADIDEYVPERWLPDPSKPQEQEQARVDGMARTLFHFGAGRFGCIGKNVSLLEMYKVVPALLREFDVKLEDPDKEWRFEDGSFVNVSGVDVRITTRK</sequence>
<comment type="caution">
    <text evidence="5">The sequence shown here is derived from an EMBL/GenBank/DDBJ whole genome shotgun (WGS) entry which is preliminary data.</text>
</comment>
<evidence type="ECO:0000256" key="4">
    <source>
        <dbReference type="ARBA" id="ARBA00023004"/>
    </source>
</evidence>
<comment type="cofactor">
    <cofactor evidence="1">
        <name>heme</name>
        <dbReference type="ChEBI" id="CHEBI:30413"/>
    </cofactor>
</comment>
<dbReference type="InterPro" id="IPR050121">
    <property type="entry name" value="Cytochrome_P450_monoxygenase"/>
</dbReference>
<keyword evidence="3" id="KW-0560">Oxidoreductase</keyword>
<keyword evidence="4" id="KW-0408">Iron</keyword>
<dbReference type="PANTHER" id="PTHR24305">
    <property type="entry name" value="CYTOCHROME P450"/>
    <property type="match status" value="1"/>
</dbReference>
<evidence type="ECO:0000256" key="1">
    <source>
        <dbReference type="ARBA" id="ARBA00001971"/>
    </source>
</evidence>
<keyword evidence="2" id="KW-0479">Metal-binding</keyword>
<dbReference type="PRINTS" id="PR00385">
    <property type="entry name" value="P450"/>
</dbReference>
<dbReference type="PRINTS" id="PR00463">
    <property type="entry name" value="EP450I"/>
</dbReference>
<evidence type="ECO:0000256" key="3">
    <source>
        <dbReference type="ARBA" id="ARBA00023002"/>
    </source>
</evidence>
<dbReference type="CDD" id="cd11060">
    <property type="entry name" value="CYP57A1-like"/>
    <property type="match status" value="1"/>
</dbReference>
<organism evidence="5 6">
    <name type="scientific">Zasmidium cellare</name>
    <name type="common">Wine cellar mold</name>
    <name type="synonym">Racodium cellare</name>
    <dbReference type="NCBI Taxonomy" id="395010"/>
    <lineage>
        <taxon>Eukaryota</taxon>
        <taxon>Fungi</taxon>
        <taxon>Dikarya</taxon>
        <taxon>Ascomycota</taxon>
        <taxon>Pezizomycotina</taxon>
        <taxon>Dothideomycetes</taxon>
        <taxon>Dothideomycetidae</taxon>
        <taxon>Mycosphaerellales</taxon>
        <taxon>Mycosphaerellaceae</taxon>
        <taxon>Zasmidium</taxon>
    </lineage>
</organism>
<evidence type="ECO:0008006" key="7">
    <source>
        <dbReference type="Google" id="ProtNLM"/>
    </source>
</evidence>
<proteinExistence type="predicted"/>
<dbReference type="InterPro" id="IPR001128">
    <property type="entry name" value="Cyt_P450"/>
</dbReference>
<keyword evidence="6" id="KW-1185">Reference proteome</keyword>